<dbReference type="Proteomes" id="UP000293162">
    <property type="component" value="Unassembled WGS sequence"/>
</dbReference>
<dbReference type="RefSeq" id="WP_130020864.1">
    <property type="nucleotide sequence ID" value="NZ_SEWF01000012.1"/>
</dbReference>
<dbReference type="GO" id="GO:0000287">
    <property type="term" value="F:magnesium ion binding"/>
    <property type="evidence" value="ECO:0007669"/>
    <property type="project" value="TreeGrafter"/>
</dbReference>
<sequence>MIKLIVCDMDGTLLDNQGQLNEEFWELEPKLAEKGIRFAIASGRQYYNLVDRFDRIKDNLIFIADNGSYVVYRNEQVHIDSLDKVSADKFIEIGRKIEGAYVTVSAKNSAYVESTDERFLKEVGKYFKRMEIVHDLTKVEDTVLKITICDFNNSETNSYLHYKQFEKKYKVAVAGKLWLDISDWGANKGTAIRKMQEKFGISFDETMVFGDYLNDMEMMGAGKYSYAMKNAHPKIIEASSYITKYSNNENGVLATIKELGLV</sequence>
<dbReference type="OrthoDB" id="9814970at2"/>
<dbReference type="SFLD" id="SFLDG01140">
    <property type="entry name" value="C2.B:_Phosphomannomutase_and_P"/>
    <property type="match status" value="1"/>
</dbReference>
<dbReference type="GO" id="GO:0016791">
    <property type="term" value="F:phosphatase activity"/>
    <property type="evidence" value="ECO:0007669"/>
    <property type="project" value="TreeGrafter"/>
</dbReference>
<dbReference type="Pfam" id="PF08282">
    <property type="entry name" value="Hydrolase_3"/>
    <property type="match status" value="1"/>
</dbReference>
<dbReference type="GO" id="GO:0005829">
    <property type="term" value="C:cytosol"/>
    <property type="evidence" value="ECO:0007669"/>
    <property type="project" value="TreeGrafter"/>
</dbReference>
<dbReference type="Gene3D" id="3.30.1240.10">
    <property type="match status" value="1"/>
</dbReference>
<protein>
    <submittedName>
        <fullName evidence="1">HAD family phosphatase</fullName>
    </submittedName>
</protein>
<evidence type="ECO:0000313" key="2">
    <source>
        <dbReference type="Proteomes" id="UP000293162"/>
    </source>
</evidence>
<dbReference type="PANTHER" id="PTHR10000:SF8">
    <property type="entry name" value="HAD SUPERFAMILY HYDROLASE-LIKE, TYPE 3"/>
    <property type="match status" value="1"/>
</dbReference>
<dbReference type="InterPro" id="IPR006379">
    <property type="entry name" value="HAD-SF_hydro_IIB"/>
</dbReference>
<keyword evidence="2" id="KW-1185">Reference proteome</keyword>
<dbReference type="Gene3D" id="3.40.50.1000">
    <property type="entry name" value="HAD superfamily/HAD-like"/>
    <property type="match status" value="1"/>
</dbReference>
<evidence type="ECO:0000313" key="1">
    <source>
        <dbReference type="EMBL" id="RYU95725.1"/>
    </source>
</evidence>
<dbReference type="CDD" id="cd07518">
    <property type="entry name" value="HAD_YbiV-Like"/>
    <property type="match status" value="1"/>
</dbReference>
<dbReference type="InterPro" id="IPR036412">
    <property type="entry name" value="HAD-like_sf"/>
</dbReference>
<gene>
    <name evidence="1" type="ORF">EWM59_10195</name>
</gene>
<proteinExistence type="predicted"/>
<dbReference type="AlphaFoldDB" id="A0A4Q5M120"/>
<dbReference type="EMBL" id="SEWF01000012">
    <property type="protein sequence ID" value="RYU95725.1"/>
    <property type="molecule type" value="Genomic_DNA"/>
</dbReference>
<name>A0A4Q5M120_9BACT</name>
<dbReference type="InterPro" id="IPR023214">
    <property type="entry name" value="HAD_sf"/>
</dbReference>
<organism evidence="1 2">
    <name type="scientific">Emticicia agri</name>
    <dbReference type="NCBI Taxonomy" id="2492393"/>
    <lineage>
        <taxon>Bacteria</taxon>
        <taxon>Pseudomonadati</taxon>
        <taxon>Bacteroidota</taxon>
        <taxon>Cytophagia</taxon>
        <taxon>Cytophagales</taxon>
        <taxon>Leadbetterellaceae</taxon>
        <taxon>Emticicia</taxon>
    </lineage>
</organism>
<dbReference type="SFLD" id="SFLDG01144">
    <property type="entry name" value="C2.B.4:_PGP_Like"/>
    <property type="match status" value="1"/>
</dbReference>
<reference evidence="1 2" key="1">
    <citation type="submission" date="2019-02" db="EMBL/GenBank/DDBJ databases">
        <title>Bacterial novel species Emticicia sp. 17J42-9 isolated from soil.</title>
        <authorList>
            <person name="Jung H.-Y."/>
        </authorList>
    </citation>
    <scope>NUCLEOTIDE SEQUENCE [LARGE SCALE GENOMIC DNA]</scope>
    <source>
        <strain evidence="1 2">17J42-9</strain>
    </source>
</reference>
<dbReference type="NCBIfam" id="TIGR00099">
    <property type="entry name" value="Cof-subfamily"/>
    <property type="match status" value="1"/>
</dbReference>
<accession>A0A4Q5M120</accession>
<dbReference type="SFLD" id="SFLDS00003">
    <property type="entry name" value="Haloacid_Dehalogenase"/>
    <property type="match status" value="1"/>
</dbReference>
<dbReference type="PANTHER" id="PTHR10000">
    <property type="entry name" value="PHOSPHOSERINE PHOSPHATASE"/>
    <property type="match status" value="1"/>
</dbReference>
<dbReference type="SUPFAM" id="SSF56784">
    <property type="entry name" value="HAD-like"/>
    <property type="match status" value="1"/>
</dbReference>
<dbReference type="NCBIfam" id="TIGR01484">
    <property type="entry name" value="HAD-SF-IIB"/>
    <property type="match status" value="1"/>
</dbReference>
<dbReference type="InterPro" id="IPR000150">
    <property type="entry name" value="Cof"/>
</dbReference>
<comment type="caution">
    <text evidence="1">The sequence shown here is derived from an EMBL/GenBank/DDBJ whole genome shotgun (WGS) entry which is preliminary data.</text>
</comment>